<protein>
    <recommendedName>
        <fullName evidence="1">PLAT domain-containing protein</fullName>
    </recommendedName>
</protein>
<dbReference type="EMBL" id="JAIWYP010000006">
    <property type="protein sequence ID" value="KAH3806023.1"/>
    <property type="molecule type" value="Genomic_DNA"/>
</dbReference>
<feature type="domain" description="PLAT" evidence="1">
    <location>
        <begin position="40"/>
        <end position="132"/>
    </location>
</feature>
<accession>A0A9D4FZP3</accession>
<evidence type="ECO:0000313" key="2">
    <source>
        <dbReference type="EMBL" id="KAH3806023.1"/>
    </source>
</evidence>
<dbReference type="InterPro" id="IPR001024">
    <property type="entry name" value="PLAT/LH2_dom"/>
</dbReference>
<dbReference type="InterPro" id="IPR036392">
    <property type="entry name" value="PLAT/LH2_dom_sf"/>
</dbReference>
<dbReference type="AlphaFoldDB" id="A0A9D4FZP3"/>
<organism evidence="2 3">
    <name type="scientific">Dreissena polymorpha</name>
    <name type="common">Zebra mussel</name>
    <name type="synonym">Mytilus polymorpha</name>
    <dbReference type="NCBI Taxonomy" id="45954"/>
    <lineage>
        <taxon>Eukaryota</taxon>
        <taxon>Metazoa</taxon>
        <taxon>Spiralia</taxon>
        <taxon>Lophotrochozoa</taxon>
        <taxon>Mollusca</taxon>
        <taxon>Bivalvia</taxon>
        <taxon>Autobranchia</taxon>
        <taxon>Heteroconchia</taxon>
        <taxon>Euheterodonta</taxon>
        <taxon>Imparidentia</taxon>
        <taxon>Neoheterodontei</taxon>
        <taxon>Myida</taxon>
        <taxon>Dreissenoidea</taxon>
        <taxon>Dreissenidae</taxon>
        <taxon>Dreissena</taxon>
    </lineage>
</organism>
<name>A0A9D4FZP3_DREPO</name>
<comment type="caution">
    <text evidence="2">The sequence shown here is derived from an EMBL/GenBank/DDBJ whole genome shotgun (WGS) entry which is preliminary data.</text>
</comment>
<reference evidence="2" key="1">
    <citation type="journal article" date="2019" name="bioRxiv">
        <title>The Genome of the Zebra Mussel, Dreissena polymorpha: A Resource for Invasive Species Research.</title>
        <authorList>
            <person name="McCartney M.A."/>
            <person name="Auch B."/>
            <person name="Kono T."/>
            <person name="Mallez S."/>
            <person name="Zhang Y."/>
            <person name="Obille A."/>
            <person name="Becker A."/>
            <person name="Abrahante J.E."/>
            <person name="Garbe J."/>
            <person name="Badalamenti J.P."/>
            <person name="Herman A."/>
            <person name="Mangelson H."/>
            <person name="Liachko I."/>
            <person name="Sullivan S."/>
            <person name="Sone E.D."/>
            <person name="Koren S."/>
            <person name="Silverstein K.A.T."/>
            <person name="Beckman K.B."/>
            <person name="Gohl D.M."/>
        </authorList>
    </citation>
    <scope>NUCLEOTIDE SEQUENCE</scope>
    <source>
        <strain evidence="2">Duluth1</strain>
        <tissue evidence="2">Whole animal</tissue>
    </source>
</reference>
<evidence type="ECO:0000259" key="1">
    <source>
        <dbReference type="Pfam" id="PF01477"/>
    </source>
</evidence>
<dbReference type="Gene3D" id="2.60.60.20">
    <property type="entry name" value="PLAT/LH2 domain"/>
    <property type="match status" value="1"/>
</dbReference>
<keyword evidence="3" id="KW-1185">Reference proteome</keyword>
<evidence type="ECO:0000313" key="3">
    <source>
        <dbReference type="Proteomes" id="UP000828390"/>
    </source>
</evidence>
<reference evidence="2" key="2">
    <citation type="submission" date="2020-11" db="EMBL/GenBank/DDBJ databases">
        <authorList>
            <person name="McCartney M.A."/>
            <person name="Auch B."/>
            <person name="Kono T."/>
            <person name="Mallez S."/>
            <person name="Becker A."/>
            <person name="Gohl D.M."/>
            <person name="Silverstein K.A.T."/>
            <person name="Koren S."/>
            <person name="Bechman K.B."/>
            <person name="Herman A."/>
            <person name="Abrahante J.E."/>
            <person name="Garbe J."/>
        </authorList>
    </citation>
    <scope>NUCLEOTIDE SEQUENCE</scope>
    <source>
        <strain evidence="2">Duluth1</strain>
        <tissue evidence="2">Whole animal</tissue>
    </source>
</reference>
<proteinExistence type="predicted"/>
<dbReference type="SUPFAM" id="SSF49723">
    <property type="entry name" value="Lipase/lipooxygenase domain (PLAT/LH2 domain)"/>
    <property type="match status" value="1"/>
</dbReference>
<gene>
    <name evidence="2" type="ORF">DPMN_134333</name>
</gene>
<dbReference type="Pfam" id="PF01477">
    <property type="entry name" value="PLAT"/>
    <property type="match status" value="1"/>
</dbReference>
<sequence>MGYDAELSSGMKGSFYLSTSGATPYCGHEYFVDVAMSDQMLHTKGEFMITLVGTKGRSEPLKFESLMHALDHGAEEKHVISTHVDIGNVTSVQLQFIRANDQWYAAPYVKVHSVLVVPVEDTSHIFKFCANDAHFNAGQTVAVSSQTGC</sequence>
<dbReference type="Proteomes" id="UP000828390">
    <property type="component" value="Unassembled WGS sequence"/>
</dbReference>